<comment type="caution">
    <text evidence="2">The sequence shown here is derived from an EMBL/GenBank/DDBJ whole genome shotgun (WGS) entry which is preliminary data.</text>
</comment>
<dbReference type="Proteomes" id="UP000717752">
    <property type="component" value="Unassembled WGS sequence"/>
</dbReference>
<sequence>MIEAVPDRLDGAPRQLRRFWSDEFKATAVEQACQPCVNVSAVARQIGILPSQLYRWRRELLGSDEPGKQRRKSIRRALYPAPTPSWTSSLAMLSCGQAGMSTRLICSALSERFVRHDPRGCKGVPRQPSHRLPQRTGQLAVAGARRRQ</sequence>
<feature type="region of interest" description="Disordered" evidence="1">
    <location>
        <begin position="119"/>
        <end position="148"/>
    </location>
</feature>
<dbReference type="InterPro" id="IPR010921">
    <property type="entry name" value="Trp_repressor/repl_initiator"/>
</dbReference>
<organism evidence="2 3">
    <name type="scientific">Rhizobium mesosinicum</name>
    <dbReference type="NCBI Taxonomy" id="335017"/>
    <lineage>
        <taxon>Bacteria</taxon>
        <taxon>Pseudomonadati</taxon>
        <taxon>Pseudomonadota</taxon>
        <taxon>Alphaproteobacteria</taxon>
        <taxon>Hyphomicrobiales</taxon>
        <taxon>Rhizobiaceae</taxon>
        <taxon>Rhizobium/Agrobacterium group</taxon>
        <taxon>Rhizobium</taxon>
    </lineage>
</organism>
<gene>
    <name evidence="2" type="ORF">JNB85_03925</name>
</gene>
<evidence type="ECO:0000313" key="3">
    <source>
        <dbReference type="Proteomes" id="UP000717752"/>
    </source>
</evidence>
<dbReference type="InterPro" id="IPR002514">
    <property type="entry name" value="Transposase_8"/>
</dbReference>
<evidence type="ECO:0000313" key="2">
    <source>
        <dbReference type="EMBL" id="MBW9051561.1"/>
    </source>
</evidence>
<accession>A0ABS7GNQ7</accession>
<protein>
    <submittedName>
        <fullName evidence="2">Transposase</fullName>
    </submittedName>
</protein>
<name>A0ABS7GNQ7_9HYPH</name>
<dbReference type="EMBL" id="JAEUAK010000001">
    <property type="protein sequence ID" value="MBW9051561.1"/>
    <property type="molecule type" value="Genomic_DNA"/>
</dbReference>
<dbReference type="SUPFAM" id="SSF48295">
    <property type="entry name" value="TrpR-like"/>
    <property type="match status" value="1"/>
</dbReference>
<evidence type="ECO:0000256" key="1">
    <source>
        <dbReference type="SAM" id="MobiDB-lite"/>
    </source>
</evidence>
<reference evidence="2 3" key="1">
    <citation type="journal article" date="2021" name="MBio">
        <title>Poor Competitiveness of Bradyrhizobium in Pigeon Pea Root Colonization in Indian Soils.</title>
        <authorList>
            <person name="Chalasani D."/>
            <person name="Basu A."/>
            <person name="Pullabhotla S.V.S.R.N."/>
            <person name="Jorrin B."/>
            <person name="Neal A.L."/>
            <person name="Poole P.S."/>
            <person name="Podile A.R."/>
            <person name="Tkacz A."/>
        </authorList>
    </citation>
    <scope>NUCLEOTIDE SEQUENCE [LARGE SCALE GENOMIC DNA]</scope>
    <source>
        <strain evidence="2 3">HU56</strain>
    </source>
</reference>
<dbReference type="RefSeq" id="WP_220333064.1">
    <property type="nucleotide sequence ID" value="NZ_JAEUAK010000001.1"/>
</dbReference>
<proteinExistence type="predicted"/>
<dbReference type="Pfam" id="PF01527">
    <property type="entry name" value="HTH_Tnp_1"/>
    <property type="match status" value="1"/>
</dbReference>
<keyword evidence="3" id="KW-1185">Reference proteome</keyword>